<keyword evidence="3 5" id="KW-0863">Zinc-finger</keyword>
<evidence type="ECO:0000313" key="10">
    <source>
        <dbReference type="Proteomes" id="UP000492821"/>
    </source>
</evidence>
<dbReference type="PANTHER" id="PTHR24006">
    <property type="entry name" value="UBIQUITIN CARBOXYL-TERMINAL HYDROLASE"/>
    <property type="match status" value="1"/>
</dbReference>
<dbReference type="InterPro" id="IPR013083">
    <property type="entry name" value="Znf_RING/FYVE/PHD"/>
</dbReference>
<feature type="compositionally biased region" description="Acidic residues" evidence="7">
    <location>
        <begin position="392"/>
        <end position="401"/>
    </location>
</feature>
<dbReference type="Gene3D" id="3.90.70.10">
    <property type="entry name" value="Cysteine proteinases"/>
    <property type="match status" value="1"/>
</dbReference>
<reference evidence="11" key="2">
    <citation type="submission" date="2020-10" db="UniProtKB">
        <authorList>
            <consortium name="WormBaseParasite"/>
        </authorList>
    </citation>
    <scope>IDENTIFICATION</scope>
</reference>
<dbReference type="GO" id="GO:0006508">
    <property type="term" value="P:proteolysis"/>
    <property type="evidence" value="ECO:0007669"/>
    <property type="project" value="UniProtKB-KW"/>
</dbReference>
<dbReference type="InterPro" id="IPR001607">
    <property type="entry name" value="Znf_UBP"/>
</dbReference>
<evidence type="ECO:0000256" key="5">
    <source>
        <dbReference type="PROSITE-ProRule" id="PRU00502"/>
    </source>
</evidence>
<dbReference type="PROSITE" id="PS50235">
    <property type="entry name" value="USP_3"/>
    <property type="match status" value="1"/>
</dbReference>
<accession>A0A7E4WAJ9</accession>
<organism evidence="10 11">
    <name type="scientific">Panagrellus redivivus</name>
    <name type="common">Microworm</name>
    <dbReference type="NCBI Taxonomy" id="6233"/>
    <lineage>
        <taxon>Eukaryota</taxon>
        <taxon>Metazoa</taxon>
        <taxon>Ecdysozoa</taxon>
        <taxon>Nematoda</taxon>
        <taxon>Chromadorea</taxon>
        <taxon>Rhabditida</taxon>
        <taxon>Tylenchina</taxon>
        <taxon>Panagrolaimomorpha</taxon>
        <taxon>Panagrolaimoidea</taxon>
        <taxon>Panagrolaimidae</taxon>
        <taxon>Panagrellus</taxon>
    </lineage>
</organism>
<dbReference type="Pfam" id="PF00443">
    <property type="entry name" value="UCH"/>
    <property type="match status" value="1"/>
</dbReference>
<keyword evidence="6" id="KW-0378">Hydrolase</keyword>
<dbReference type="GO" id="GO:0016579">
    <property type="term" value="P:protein deubiquitination"/>
    <property type="evidence" value="ECO:0007669"/>
    <property type="project" value="InterPro"/>
</dbReference>
<dbReference type="CDD" id="cd02257">
    <property type="entry name" value="Peptidase_C19"/>
    <property type="match status" value="1"/>
</dbReference>
<evidence type="ECO:0000259" key="8">
    <source>
        <dbReference type="PROSITE" id="PS50235"/>
    </source>
</evidence>
<keyword evidence="2" id="KW-0479">Metal-binding</keyword>
<dbReference type="InterPro" id="IPR028889">
    <property type="entry name" value="USP"/>
</dbReference>
<keyword evidence="6" id="KW-0645">Protease</keyword>
<dbReference type="Proteomes" id="UP000492821">
    <property type="component" value="Unassembled WGS sequence"/>
</dbReference>
<evidence type="ECO:0000256" key="2">
    <source>
        <dbReference type="ARBA" id="ARBA00022723"/>
    </source>
</evidence>
<dbReference type="GO" id="GO:0005829">
    <property type="term" value="C:cytosol"/>
    <property type="evidence" value="ECO:0007669"/>
    <property type="project" value="TreeGrafter"/>
</dbReference>
<keyword evidence="6" id="KW-0833">Ubl conjugation pathway</keyword>
<comment type="similarity">
    <text evidence="1 6">Belongs to the peptidase C19 family.</text>
</comment>
<evidence type="ECO:0000256" key="1">
    <source>
        <dbReference type="ARBA" id="ARBA00009085"/>
    </source>
</evidence>
<dbReference type="EC" id="3.4.19.12" evidence="6"/>
<name>A0A7E4WAJ9_PANRE</name>
<evidence type="ECO:0000313" key="11">
    <source>
        <dbReference type="WBParaSite" id="Pan_g9654.t1"/>
    </source>
</evidence>
<dbReference type="PROSITE" id="PS00972">
    <property type="entry name" value="USP_1"/>
    <property type="match status" value="1"/>
</dbReference>
<proteinExistence type="inferred from homology"/>
<dbReference type="PROSITE" id="PS00973">
    <property type="entry name" value="USP_2"/>
    <property type="match status" value="1"/>
</dbReference>
<dbReference type="InterPro" id="IPR001394">
    <property type="entry name" value="Peptidase_C19_UCH"/>
</dbReference>
<dbReference type="GO" id="GO:0008270">
    <property type="term" value="F:zinc ion binding"/>
    <property type="evidence" value="ECO:0007669"/>
    <property type="project" value="UniProtKB-KW"/>
</dbReference>
<evidence type="ECO:0000256" key="4">
    <source>
        <dbReference type="ARBA" id="ARBA00022833"/>
    </source>
</evidence>
<evidence type="ECO:0000259" key="9">
    <source>
        <dbReference type="PROSITE" id="PS50271"/>
    </source>
</evidence>
<dbReference type="Pfam" id="PF02148">
    <property type="entry name" value="zf-UBP"/>
    <property type="match status" value="1"/>
</dbReference>
<dbReference type="SUPFAM" id="SSF57850">
    <property type="entry name" value="RING/U-box"/>
    <property type="match status" value="1"/>
</dbReference>
<protein>
    <recommendedName>
        <fullName evidence="6">Ubiquitin carboxyl-terminal hydrolase</fullName>
        <ecNumber evidence="6">3.4.19.12</ecNumber>
    </recommendedName>
</protein>
<feature type="domain" description="USP" evidence="8">
    <location>
        <begin position="149"/>
        <end position="554"/>
    </location>
</feature>
<sequence>MASCSHVTRLNKEWQAIGKSVGRLMKAHRQFRKDGFCTVCNARDRLYFCLFCPKPFCFKHYDYHLSPEDQSSEDALMKEHDKLPFGINIDDTKLFCFKCQTPVISDPFNYLRESMSTLQPSDMYFTDPDTYSESTSMLADIRSRWYGFTGLANAGNHCYANAVLQVMLHSASLIHVFCASSYHKSCDYYKKSEGNKPLCLRCEIRRLFSKYTEGHETSPLNAFRILFLVNKYRKNFSLKAQQDCNEFTMLLFELIRLEDARDRKKFLMSTLISPIDALFTGKTYTHKTCTTCGHRWTTKDAFTTFAVPIRPTIKTAFETAFNDERNHSYCVRCGRDRENLCRRRIHTAPVILSVCLQRFVHGIQRMVKVSDKVDVNEELNVGRFIVPMGDESEDDWDDWDDDSVRPKRRKQVNDENNEVAGVNEGLIDKFQSLLVNENAVPILPEATVTQSSPNRRKRPYPHNPVTIPEATFSTTDCKYVLIGIVYHRGSIDTGHYFTRCANDISEPHHQLIKPATGPPSLQKLWAQYDDLDVNIVKPSEPSPGDAYMAFYVQEPLNSVISVQAYLRNLQPLAILPS</sequence>
<evidence type="ECO:0000256" key="7">
    <source>
        <dbReference type="SAM" id="MobiDB-lite"/>
    </source>
</evidence>
<dbReference type="AlphaFoldDB" id="A0A7E4WAJ9"/>
<dbReference type="SUPFAM" id="SSF54001">
    <property type="entry name" value="Cysteine proteinases"/>
    <property type="match status" value="1"/>
</dbReference>
<reference evidence="10" key="1">
    <citation type="journal article" date="2013" name="Genetics">
        <title>The draft genome and transcriptome of Panagrellus redivivus are shaped by the harsh demands of a free-living lifestyle.</title>
        <authorList>
            <person name="Srinivasan J."/>
            <person name="Dillman A.R."/>
            <person name="Macchietto M.G."/>
            <person name="Heikkinen L."/>
            <person name="Lakso M."/>
            <person name="Fracchia K.M."/>
            <person name="Antoshechkin I."/>
            <person name="Mortazavi A."/>
            <person name="Wong G."/>
            <person name="Sternberg P.W."/>
        </authorList>
    </citation>
    <scope>NUCLEOTIDE SEQUENCE [LARGE SCALE GENOMIC DNA]</scope>
    <source>
        <strain evidence="10">MT8872</strain>
    </source>
</reference>
<dbReference type="PROSITE" id="PS50271">
    <property type="entry name" value="ZF_UBP"/>
    <property type="match status" value="1"/>
</dbReference>
<dbReference type="Gene3D" id="3.30.40.10">
    <property type="entry name" value="Zinc/RING finger domain, C3HC4 (zinc finger)"/>
    <property type="match status" value="1"/>
</dbReference>
<dbReference type="GO" id="GO:0005634">
    <property type="term" value="C:nucleus"/>
    <property type="evidence" value="ECO:0007669"/>
    <property type="project" value="TreeGrafter"/>
</dbReference>
<keyword evidence="6" id="KW-0788">Thiol protease</keyword>
<dbReference type="WBParaSite" id="Pan_g9654.t1">
    <property type="protein sequence ID" value="Pan_g9654.t1"/>
    <property type="gene ID" value="Pan_g9654"/>
</dbReference>
<evidence type="ECO:0000256" key="6">
    <source>
        <dbReference type="RuleBase" id="RU366025"/>
    </source>
</evidence>
<evidence type="ECO:0000256" key="3">
    <source>
        <dbReference type="ARBA" id="ARBA00022771"/>
    </source>
</evidence>
<keyword evidence="10" id="KW-1185">Reference proteome</keyword>
<dbReference type="InterPro" id="IPR038765">
    <property type="entry name" value="Papain-like_cys_pep_sf"/>
</dbReference>
<comment type="catalytic activity">
    <reaction evidence="6">
        <text>Thiol-dependent hydrolysis of ester, thioester, amide, peptide and isopeptide bonds formed by the C-terminal Gly of ubiquitin (a 76-residue protein attached to proteins as an intracellular targeting signal).</text>
        <dbReference type="EC" id="3.4.19.12"/>
    </reaction>
</comment>
<keyword evidence="4" id="KW-0862">Zinc</keyword>
<dbReference type="InterPro" id="IPR018200">
    <property type="entry name" value="USP_CS"/>
</dbReference>
<dbReference type="InterPro" id="IPR050164">
    <property type="entry name" value="Peptidase_C19"/>
</dbReference>
<dbReference type="GO" id="GO:0004843">
    <property type="term" value="F:cysteine-type deubiquitinase activity"/>
    <property type="evidence" value="ECO:0007669"/>
    <property type="project" value="UniProtKB-UniRule"/>
</dbReference>
<feature type="region of interest" description="Disordered" evidence="7">
    <location>
        <begin position="392"/>
        <end position="414"/>
    </location>
</feature>
<feature type="domain" description="UBP-type" evidence="9">
    <location>
        <begin position="2"/>
        <end position="122"/>
    </location>
</feature>